<dbReference type="InterPro" id="IPR027417">
    <property type="entry name" value="P-loop_NTPase"/>
</dbReference>
<protein>
    <submittedName>
        <fullName evidence="9">Putative ABC-type polar amino acid transport system, ATPase component</fullName>
    </submittedName>
</protein>
<dbReference type="PANTHER" id="PTHR43166:SF9">
    <property type="entry name" value="GLUTAMATE_ASPARTATE IMPORT ATP-BINDING PROTEIN GLTL"/>
    <property type="match status" value="1"/>
</dbReference>
<evidence type="ECO:0000256" key="1">
    <source>
        <dbReference type="ARBA" id="ARBA00004202"/>
    </source>
</evidence>
<keyword evidence="7" id="KW-0472">Membrane</keyword>
<dbReference type="AlphaFoldDB" id="A0A2X0SL42"/>
<evidence type="ECO:0000313" key="9">
    <source>
        <dbReference type="EMBL" id="SPS05655.1"/>
    </source>
</evidence>
<dbReference type="Pfam" id="PF00005">
    <property type="entry name" value="ABC_tran"/>
    <property type="match status" value="1"/>
</dbReference>
<dbReference type="InterPro" id="IPR050086">
    <property type="entry name" value="MetN_ABC_transporter-like"/>
</dbReference>
<dbReference type="SMART" id="SM00382">
    <property type="entry name" value="AAA"/>
    <property type="match status" value="1"/>
</dbReference>
<evidence type="ECO:0000256" key="2">
    <source>
        <dbReference type="ARBA" id="ARBA00005417"/>
    </source>
</evidence>
<sequence length="367" mass="41839">MIRIEHLSKKFGDLVVLKDINTEIKRGEIVSIIGPSGTGKSTLLRCLNLLDYPSGGSIYIDGVNILDKKTDVAKIRQKMNMVFQSFNLFSHLSVMENLTIAPIRLRGMSKEAAQTKALELLRLVGLAEKAENYPEELSGGQQQRVAIARCLAMEPEIILFDEPTSALDPTMVREVLSVIRRLAREGITMAIVTHEMDFARDVSNRVLYMDEGLIFEEGTPDEIFENPQKDKTRAFINRTLCFTWRILSPDYDLYAMNAEIEAFCEKQILPKKTRYNLLLLIEELLQIYTPYLGKMVLDMTIAYSEKNRRLDLICESTGEKGNPLDSHGLTDDLGFTIIKNLTESIDYQWHNGKNRLEFQVKNPSHEE</sequence>
<evidence type="ECO:0000259" key="8">
    <source>
        <dbReference type="PROSITE" id="PS50893"/>
    </source>
</evidence>
<proteinExistence type="inferred from homology"/>
<dbReference type="PROSITE" id="PS50893">
    <property type="entry name" value="ABC_TRANSPORTER_2"/>
    <property type="match status" value="1"/>
</dbReference>
<evidence type="ECO:0000256" key="4">
    <source>
        <dbReference type="ARBA" id="ARBA00022475"/>
    </source>
</evidence>
<dbReference type="InterPro" id="IPR003439">
    <property type="entry name" value="ABC_transporter-like_ATP-bd"/>
</dbReference>
<dbReference type="EMBL" id="LS423452">
    <property type="protein sequence ID" value="SPS05655.1"/>
    <property type="molecule type" value="Genomic_DNA"/>
</dbReference>
<dbReference type="CDD" id="cd03262">
    <property type="entry name" value="ABC_HisP_GlnQ"/>
    <property type="match status" value="1"/>
</dbReference>
<keyword evidence="6" id="KW-0067">ATP-binding</keyword>
<keyword evidence="3" id="KW-0813">Transport</keyword>
<keyword evidence="5" id="KW-0547">Nucleotide-binding</keyword>
<gene>
    <name evidence="9" type="ORF">NITFAB_1245</name>
</gene>
<dbReference type="PROSITE" id="PS00211">
    <property type="entry name" value="ABC_TRANSPORTER_1"/>
    <property type="match status" value="1"/>
</dbReference>
<comment type="subcellular location">
    <subcellularLocation>
        <location evidence="1">Cell membrane</location>
        <topology evidence="1">Peripheral membrane protein</topology>
    </subcellularLocation>
</comment>
<dbReference type="GO" id="GO:0005886">
    <property type="term" value="C:plasma membrane"/>
    <property type="evidence" value="ECO:0007669"/>
    <property type="project" value="UniProtKB-SubCell"/>
</dbReference>
<comment type="similarity">
    <text evidence="2">Belongs to the ABC transporter superfamily.</text>
</comment>
<feature type="domain" description="ABC transporter" evidence="8">
    <location>
        <begin position="2"/>
        <end position="236"/>
    </location>
</feature>
<dbReference type="GO" id="GO:0005524">
    <property type="term" value="F:ATP binding"/>
    <property type="evidence" value="ECO:0007669"/>
    <property type="project" value="UniProtKB-KW"/>
</dbReference>
<evidence type="ECO:0000256" key="6">
    <source>
        <dbReference type="ARBA" id="ARBA00022840"/>
    </source>
</evidence>
<dbReference type="SUPFAM" id="SSF52540">
    <property type="entry name" value="P-loop containing nucleoside triphosphate hydrolases"/>
    <property type="match status" value="1"/>
</dbReference>
<dbReference type="InterPro" id="IPR003593">
    <property type="entry name" value="AAA+_ATPase"/>
</dbReference>
<evidence type="ECO:0000256" key="5">
    <source>
        <dbReference type="ARBA" id="ARBA00022741"/>
    </source>
</evidence>
<accession>A0A2X0SL42</accession>
<dbReference type="Gene3D" id="3.40.50.300">
    <property type="entry name" value="P-loop containing nucleotide triphosphate hydrolases"/>
    <property type="match status" value="1"/>
</dbReference>
<reference evidence="9" key="1">
    <citation type="submission" date="2018-05" db="EMBL/GenBank/DDBJ databases">
        <authorList>
            <person name="Lanie J.A."/>
            <person name="Ng W.-L."/>
            <person name="Kazmierczak K.M."/>
            <person name="Andrzejewski T.M."/>
            <person name="Davidsen T.M."/>
            <person name="Wayne K.J."/>
            <person name="Tettelin H."/>
            <person name="Glass J.I."/>
            <person name="Rusch D."/>
            <person name="Podicherti R."/>
            <person name="Tsui H.-C.T."/>
            <person name="Winkler M.E."/>
        </authorList>
    </citation>
    <scope>NUCLEOTIDE SEQUENCE</scope>
    <source>
        <strain evidence="9">KNB</strain>
    </source>
</reference>
<dbReference type="FunFam" id="3.40.50.300:FF:000020">
    <property type="entry name" value="Amino acid ABC transporter ATP-binding component"/>
    <property type="match status" value="1"/>
</dbReference>
<keyword evidence="4" id="KW-1003">Cell membrane</keyword>
<name>A0A2X0SL42_9PROT</name>
<dbReference type="PANTHER" id="PTHR43166">
    <property type="entry name" value="AMINO ACID IMPORT ATP-BINDING PROTEIN"/>
    <property type="match status" value="1"/>
</dbReference>
<dbReference type="InterPro" id="IPR017871">
    <property type="entry name" value="ABC_transporter-like_CS"/>
</dbReference>
<organism evidence="9">
    <name type="scientific">Candidatus Nitrotoga fabula</name>
    <dbReference type="NCBI Taxonomy" id="2182327"/>
    <lineage>
        <taxon>Bacteria</taxon>
        <taxon>Pseudomonadati</taxon>
        <taxon>Pseudomonadota</taxon>
        <taxon>Betaproteobacteria</taxon>
        <taxon>Nitrosomonadales</taxon>
        <taxon>Gallionellaceae</taxon>
        <taxon>Candidatus Nitrotoga</taxon>
    </lineage>
</organism>
<dbReference type="GO" id="GO:0016887">
    <property type="term" value="F:ATP hydrolysis activity"/>
    <property type="evidence" value="ECO:0007669"/>
    <property type="project" value="InterPro"/>
</dbReference>
<evidence type="ECO:0000256" key="7">
    <source>
        <dbReference type="ARBA" id="ARBA00023136"/>
    </source>
</evidence>
<evidence type="ECO:0000256" key="3">
    <source>
        <dbReference type="ARBA" id="ARBA00022448"/>
    </source>
</evidence>